<reference evidence="2 3" key="1">
    <citation type="journal article" date="2014" name="Int. J. Syst. Evol. Microbiol.">
        <title>Complete genome sequence of Corynebacterium casei LMG S-19264T (=DSM 44701T), isolated from a smear-ripened cheese.</title>
        <authorList>
            <consortium name="US DOE Joint Genome Institute (JGI-PGF)"/>
            <person name="Walter F."/>
            <person name="Albersmeier A."/>
            <person name="Kalinowski J."/>
            <person name="Ruckert C."/>
        </authorList>
    </citation>
    <scope>NUCLEOTIDE SEQUENCE [LARGE SCALE GENOMIC DNA]</scope>
    <source>
        <strain evidence="2 3">CGMCC 4.7111</strain>
    </source>
</reference>
<comment type="caution">
    <text evidence="2">The sequence shown here is derived from an EMBL/GenBank/DDBJ whole genome shotgun (WGS) entry which is preliminary data.</text>
</comment>
<sequence>MLIATMIASFVAAVGLIATAWTSYYQVQTSKDQLAQSAEESEKELQSQAALVSSWTQIGKDGQTKGYFANRSLDPISQVTIGVAAGGDGETQEGLYRGEKDLLDLSDVPPCSLVTIPNSVIRREQYFAIAGFSFVDVRGQRWGRDRYKPLKAMNLAPAITTRSATEHRVMDTWQLLFGSSGTPGMASARPGSVFSEIPAPKPLKDCGSDSR</sequence>
<name>A0A918D166_9ACTN</name>
<feature type="compositionally biased region" description="Basic and acidic residues" evidence="1">
    <location>
        <begin position="202"/>
        <end position="211"/>
    </location>
</feature>
<evidence type="ECO:0000313" key="2">
    <source>
        <dbReference type="EMBL" id="GGN56007.1"/>
    </source>
</evidence>
<dbReference type="RefSeq" id="WP_189185196.1">
    <property type="nucleotide sequence ID" value="NZ_BMMM01000002.1"/>
</dbReference>
<gene>
    <name evidence="2" type="ORF">GCM10011579_016600</name>
</gene>
<keyword evidence="3" id="KW-1185">Reference proteome</keyword>
<dbReference type="Proteomes" id="UP000600365">
    <property type="component" value="Unassembled WGS sequence"/>
</dbReference>
<evidence type="ECO:0000256" key="1">
    <source>
        <dbReference type="SAM" id="MobiDB-lite"/>
    </source>
</evidence>
<dbReference type="AlphaFoldDB" id="A0A918D166"/>
<feature type="region of interest" description="Disordered" evidence="1">
    <location>
        <begin position="187"/>
        <end position="211"/>
    </location>
</feature>
<protein>
    <submittedName>
        <fullName evidence="2">Uncharacterized protein</fullName>
    </submittedName>
</protein>
<dbReference type="EMBL" id="BMMM01000002">
    <property type="protein sequence ID" value="GGN56007.1"/>
    <property type="molecule type" value="Genomic_DNA"/>
</dbReference>
<evidence type="ECO:0000313" key="3">
    <source>
        <dbReference type="Proteomes" id="UP000600365"/>
    </source>
</evidence>
<organism evidence="2 3">
    <name type="scientific">Streptomyces albiflavescens</name>
    <dbReference type="NCBI Taxonomy" id="1623582"/>
    <lineage>
        <taxon>Bacteria</taxon>
        <taxon>Bacillati</taxon>
        <taxon>Actinomycetota</taxon>
        <taxon>Actinomycetes</taxon>
        <taxon>Kitasatosporales</taxon>
        <taxon>Streptomycetaceae</taxon>
        <taxon>Streptomyces</taxon>
    </lineage>
</organism>
<proteinExistence type="predicted"/>
<accession>A0A918D166</accession>